<gene>
    <name evidence="1" type="ORF">BRARA_H00799</name>
</gene>
<organism evidence="1 2">
    <name type="scientific">Brassica campestris</name>
    <name type="common">Field mustard</name>
    <dbReference type="NCBI Taxonomy" id="3711"/>
    <lineage>
        <taxon>Eukaryota</taxon>
        <taxon>Viridiplantae</taxon>
        <taxon>Streptophyta</taxon>
        <taxon>Embryophyta</taxon>
        <taxon>Tracheophyta</taxon>
        <taxon>Spermatophyta</taxon>
        <taxon>Magnoliopsida</taxon>
        <taxon>eudicotyledons</taxon>
        <taxon>Gunneridae</taxon>
        <taxon>Pentapetalae</taxon>
        <taxon>rosids</taxon>
        <taxon>malvids</taxon>
        <taxon>Brassicales</taxon>
        <taxon>Brassicaceae</taxon>
        <taxon>Brassiceae</taxon>
        <taxon>Brassica</taxon>
    </lineage>
</organism>
<proteinExistence type="predicted"/>
<dbReference type="AlphaFoldDB" id="A0A397YJB7"/>
<dbReference type="Proteomes" id="UP000264353">
    <property type="component" value="Chromosome A8"/>
</dbReference>
<accession>A0A397YJB7</accession>
<sequence>MLMSFSVGLSYATVVDLGVRRVEVSNNGFFSDVWWSVFILARWSSFSHSICFLFSLDLLSSRSTTVFEFRSWVSGLDLHSLCSGSPDIVFLGGF</sequence>
<evidence type="ECO:0000313" key="1">
    <source>
        <dbReference type="EMBL" id="RID50043.1"/>
    </source>
</evidence>
<dbReference type="EMBL" id="CM010635">
    <property type="protein sequence ID" value="RID50043.1"/>
    <property type="molecule type" value="Genomic_DNA"/>
</dbReference>
<protein>
    <submittedName>
        <fullName evidence="1">Uncharacterized protein</fullName>
    </submittedName>
</protein>
<evidence type="ECO:0000313" key="2">
    <source>
        <dbReference type="Proteomes" id="UP000264353"/>
    </source>
</evidence>
<name>A0A397YJB7_BRACM</name>
<reference evidence="1 2" key="1">
    <citation type="submission" date="2018-06" db="EMBL/GenBank/DDBJ databases">
        <title>WGS assembly of Brassica rapa FPsc.</title>
        <authorList>
            <person name="Bowman J."/>
            <person name="Kohchi T."/>
            <person name="Yamato K."/>
            <person name="Jenkins J."/>
            <person name="Shu S."/>
            <person name="Ishizaki K."/>
            <person name="Yamaoka S."/>
            <person name="Nishihama R."/>
            <person name="Nakamura Y."/>
            <person name="Berger F."/>
            <person name="Adam C."/>
            <person name="Aki S."/>
            <person name="Althoff F."/>
            <person name="Araki T."/>
            <person name="Arteaga-Vazquez M."/>
            <person name="Balasubrmanian S."/>
            <person name="Bauer D."/>
            <person name="Boehm C."/>
            <person name="Briginshaw L."/>
            <person name="Caballero-Perez J."/>
            <person name="Catarino B."/>
            <person name="Chen F."/>
            <person name="Chiyoda S."/>
            <person name="Chovatia M."/>
            <person name="Davies K."/>
            <person name="Delmans M."/>
            <person name="Demura T."/>
            <person name="Dierschke T."/>
            <person name="Dolan L."/>
            <person name="Dorantes-Acosta A."/>
            <person name="Eklund D."/>
            <person name="Florent S."/>
            <person name="Flores-Sandoval E."/>
            <person name="Fujiyama A."/>
            <person name="Fukuzawa H."/>
            <person name="Galik B."/>
            <person name="Grimanelli D."/>
            <person name="Grimwood J."/>
            <person name="Grossniklaus U."/>
            <person name="Hamada T."/>
            <person name="Haseloff J."/>
            <person name="Hetherington A."/>
            <person name="Higo A."/>
            <person name="Hirakawa Y."/>
            <person name="Hundley H."/>
            <person name="Ikeda Y."/>
            <person name="Inoue K."/>
            <person name="Inoue S."/>
            <person name="Ishida S."/>
            <person name="Jia Q."/>
            <person name="Kakita M."/>
            <person name="Kanazawa T."/>
            <person name="Kawai Y."/>
            <person name="Kawashima T."/>
            <person name="Kennedy M."/>
            <person name="Kinose K."/>
            <person name="Kinoshita T."/>
            <person name="Kohara Y."/>
            <person name="Koide E."/>
            <person name="Komatsu K."/>
            <person name="Kopischke S."/>
            <person name="Kubo M."/>
            <person name="Kyozuka J."/>
            <person name="Lagercrantz U."/>
            <person name="Lin S."/>
            <person name="Lindquist E."/>
            <person name="Lipzen A."/>
            <person name="Lu C."/>
            <person name="Luna E."/>
            <person name="Martienssen R."/>
            <person name="Minamino N."/>
            <person name="Mizutani M."/>
            <person name="Mizutani M."/>
            <person name="Mochizuki N."/>
            <person name="Monte I."/>
            <person name="Mosher R."/>
            <person name="Nagasaki H."/>
            <person name="Nakagami H."/>
            <person name="Naramoto S."/>
            <person name="Nishitani K."/>
            <person name="Ohtani M."/>
            <person name="Okamoto T."/>
            <person name="Okumura M."/>
            <person name="Phillips J."/>
            <person name="Pollak B."/>
            <person name="Reinders A."/>
            <person name="Roevekamp M."/>
            <person name="Sano R."/>
            <person name="Sawa S."/>
            <person name="Schmid M."/>
            <person name="Shirakawa M."/>
            <person name="Solano R."/>
            <person name="Spunde A."/>
            <person name="Suetsugu N."/>
            <person name="Sugano S."/>
            <person name="Sugiyama A."/>
            <person name="Sun R."/>
            <person name="Suzuki Y."/>
            <person name="Takenaka M."/>
            <person name="Takezawa D."/>
            <person name="Tomogane H."/>
            <person name="Tsuzuki M."/>
            <person name="Ueda T."/>
            <person name="Umeda M."/>
            <person name="Ward J."/>
            <person name="Watanabe Y."/>
            <person name="Yazaki K."/>
            <person name="Yokoyama R."/>
            <person name="Yoshitake Y."/>
            <person name="Yotsui I."/>
            <person name="Zachgo S."/>
            <person name="Schmutz J."/>
        </authorList>
    </citation>
    <scope>NUCLEOTIDE SEQUENCE [LARGE SCALE GENOMIC DNA]</scope>
    <source>
        <strain evidence="2">cv. B-3</strain>
    </source>
</reference>